<protein>
    <submittedName>
        <fullName evidence="7">L-fucose/L-arabinose isomerase family protein</fullName>
    </submittedName>
</protein>
<dbReference type="GO" id="GO:0019569">
    <property type="term" value="P:L-arabinose catabolic process to D-xylulose 5-phosphate"/>
    <property type="evidence" value="ECO:0007669"/>
    <property type="project" value="TreeGrafter"/>
</dbReference>
<dbReference type="InterPro" id="IPR009015">
    <property type="entry name" value="Fucose_isomerase_N/cen_sf"/>
</dbReference>
<feature type="domain" description="L-arabinose isomerase central" evidence="6">
    <location>
        <begin position="221"/>
        <end position="352"/>
    </location>
</feature>
<evidence type="ECO:0000256" key="5">
    <source>
        <dbReference type="ARBA" id="ARBA00023277"/>
    </source>
</evidence>
<evidence type="ECO:0000259" key="6">
    <source>
        <dbReference type="Pfam" id="PF24856"/>
    </source>
</evidence>
<keyword evidence="2" id="KW-0054">Arabinose catabolism</keyword>
<evidence type="ECO:0000256" key="3">
    <source>
        <dbReference type="ARBA" id="ARBA00023211"/>
    </source>
</evidence>
<keyword evidence="3" id="KW-0464">Manganese</keyword>
<reference evidence="7 8" key="1">
    <citation type="submission" date="2021-10" db="EMBL/GenBank/DDBJ databases">
        <title>Anaerobic single-cell dispensing facilitates the cultivation of human gut bacteria.</title>
        <authorList>
            <person name="Afrizal A."/>
        </authorList>
    </citation>
    <scope>NUCLEOTIDE SEQUENCE [LARGE SCALE GENOMIC DNA]</scope>
    <source>
        <strain evidence="7 8">CLA-AA-H277</strain>
    </source>
</reference>
<evidence type="ECO:0000256" key="2">
    <source>
        <dbReference type="ARBA" id="ARBA00022935"/>
    </source>
</evidence>
<dbReference type="InterPro" id="IPR003762">
    <property type="entry name" value="Lara_isomerase"/>
</dbReference>
<dbReference type="SUPFAM" id="SSF50443">
    <property type="entry name" value="FucI/AraA C-terminal domain-like"/>
    <property type="match status" value="1"/>
</dbReference>
<dbReference type="EMBL" id="JAJEPR010000024">
    <property type="protein sequence ID" value="MCC2190646.1"/>
    <property type="molecule type" value="Genomic_DNA"/>
</dbReference>
<dbReference type="SUPFAM" id="SSF53743">
    <property type="entry name" value="FucI/AraA N-terminal and middle domains"/>
    <property type="match status" value="1"/>
</dbReference>
<name>A0AAE3J7A4_9FIRM</name>
<gene>
    <name evidence="7" type="ORF">LKD71_12710</name>
</gene>
<dbReference type="CDD" id="cd00578">
    <property type="entry name" value="L-fuc_L-ara-isomerases"/>
    <property type="match status" value="1"/>
</dbReference>
<evidence type="ECO:0000256" key="4">
    <source>
        <dbReference type="ARBA" id="ARBA00023235"/>
    </source>
</evidence>
<evidence type="ECO:0000313" key="8">
    <source>
        <dbReference type="Proteomes" id="UP001197875"/>
    </source>
</evidence>
<sequence length="502" mass="55372">MEKIKNTKKAKIGIYTMGLQCYWAQFDGLWERLLSYGKFIASKVEAMGASVYYYGLVDCEEEGHKAGEYFVSNHVDLILAHSGTYVTSASVLPVHQICKAMTVILNLQPAARIDYEKTTTGEWLAHCGACPVPELTNAFHRAGIPYRIVNGLLGLHETPEISLTNEETAKRPEAIQAWKKIEEWVRAAEVKAALSYARFGFLGNNYSGMLDLYSDFTMISAQAGVHVELLEMCDLDRMLRQVSDDEVKEKRKEMADFFQIAEKESADPRNQRPTEEQLDWSAKVAAAQERLVKEYNLDGLAYYYHGAPGGDYEKLQSGFIVGHSLLTAKGIPCAGEGDLKTCLAMKICDILGIGGSFSEIVVTDYEDGTILLGHDGPFHLAIADGKPVLRGLGVYHGKQGSGVSVEAKVRRGPITTLGCSQTRDGNLKFIITEAEATNGPIMTIGNTQTPVKFHQSPDDYMEEWFAEAPTHHFAMSVGHNGRLFEKVACLLGIPAVVLDRNT</sequence>
<evidence type="ECO:0000313" key="7">
    <source>
        <dbReference type="EMBL" id="MCC2190646.1"/>
    </source>
</evidence>
<accession>A0AAE3J7A4</accession>
<dbReference type="PANTHER" id="PTHR38464">
    <property type="entry name" value="L-ARABINOSE ISOMERASE"/>
    <property type="match status" value="1"/>
</dbReference>
<dbReference type="AlphaFoldDB" id="A0AAE3J7A4"/>
<proteinExistence type="predicted"/>
<keyword evidence="4 7" id="KW-0413">Isomerase</keyword>
<dbReference type="Proteomes" id="UP001197875">
    <property type="component" value="Unassembled WGS sequence"/>
</dbReference>
<keyword evidence="1" id="KW-0479">Metal-binding</keyword>
<comment type="caution">
    <text evidence="7">The sequence shown here is derived from an EMBL/GenBank/DDBJ whole genome shotgun (WGS) entry which is preliminary data.</text>
</comment>
<organism evidence="7 8">
    <name type="scientific">Fusicatenibacter faecihominis</name>
    <dbReference type="NCBI Taxonomy" id="2881276"/>
    <lineage>
        <taxon>Bacteria</taxon>
        <taxon>Bacillati</taxon>
        <taxon>Bacillota</taxon>
        <taxon>Clostridia</taxon>
        <taxon>Lachnospirales</taxon>
        <taxon>Lachnospiraceae</taxon>
        <taxon>Fusicatenibacter</taxon>
    </lineage>
</organism>
<dbReference type="GO" id="GO:0005829">
    <property type="term" value="C:cytosol"/>
    <property type="evidence" value="ECO:0007669"/>
    <property type="project" value="TreeGrafter"/>
</dbReference>
<dbReference type="RefSeq" id="WP_227615694.1">
    <property type="nucleotide sequence ID" value="NZ_JAJEPR010000024.1"/>
</dbReference>
<dbReference type="PANTHER" id="PTHR38464:SF1">
    <property type="entry name" value="L-ARABINOSE ISOMERASE"/>
    <property type="match status" value="1"/>
</dbReference>
<evidence type="ECO:0000256" key="1">
    <source>
        <dbReference type="ARBA" id="ARBA00022723"/>
    </source>
</evidence>
<dbReference type="GO" id="GO:0046872">
    <property type="term" value="F:metal ion binding"/>
    <property type="evidence" value="ECO:0007669"/>
    <property type="project" value="UniProtKB-KW"/>
</dbReference>
<dbReference type="GO" id="GO:0008733">
    <property type="term" value="F:L-arabinose isomerase activity"/>
    <property type="evidence" value="ECO:0007669"/>
    <property type="project" value="InterPro"/>
</dbReference>
<dbReference type="InterPro" id="IPR055390">
    <property type="entry name" value="AraA_central"/>
</dbReference>
<keyword evidence="5" id="KW-0119">Carbohydrate metabolism</keyword>
<dbReference type="InterPro" id="IPR004216">
    <property type="entry name" value="Fuc/Ara_isomerase_C"/>
</dbReference>
<dbReference type="Pfam" id="PF24856">
    <property type="entry name" value="AraA_central"/>
    <property type="match status" value="1"/>
</dbReference>
<keyword evidence="8" id="KW-1185">Reference proteome</keyword>